<dbReference type="Proteomes" id="UP001150603">
    <property type="component" value="Unassembled WGS sequence"/>
</dbReference>
<organism evidence="1 2">
    <name type="scientific">Linderina macrospora</name>
    <dbReference type="NCBI Taxonomy" id="4868"/>
    <lineage>
        <taxon>Eukaryota</taxon>
        <taxon>Fungi</taxon>
        <taxon>Fungi incertae sedis</taxon>
        <taxon>Zoopagomycota</taxon>
        <taxon>Kickxellomycotina</taxon>
        <taxon>Kickxellomycetes</taxon>
        <taxon>Kickxellales</taxon>
        <taxon>Kickxellaceae</taxon>
        <taxon>Linderina</taxon>
    </lineage>
</organism>
<comment type="caution">
    <text evidence="1">The sequence shown here is derived from an EMBL/GenBank/DDBJ whole genome shotgun (WGS) entry which is preliminary data.</text>
</comment>
<evidence type="ECO:0000313" key="1">
    <source>
        <dbReference type="EMBL" id="KAJ1948630.1"/>
    </source>
</evidence>
<dbReference type="EMBL" id="JANBPW010000674">
    <property type="protein sequence ID" value="KAJ1948630.1"/>
    <property type="molecule type" value="Genomic_DNA"/>
</dbReference>
<protein>
    <submittedName>
        <fullName evidence="1">Uncharacterized protein</fullName>
    </submittedName>
</protein>
<proteinExistence type="predicted"/>
<evidence type="ECO:0000313" key="2">
    <source>
        <dbReference type="Proteomes" id="UP001150603"/>
    </source>
</evidence>
<reference evidence="1" key="1">
    <citation type="submission" date="2022-07" db="EMBL/GenBank/DDBJ databases">
        <title>Phylogenomic reconstructions and comparative analyses of Kickxellomycotina fungi.</title>
        <authorList>
            <person name="Reynolds N.K."/>
            <person name="Stajich J.E."/>
            <person name="Barry K."/>
            <person name="Grigoriev I.V."/>
            <person name="Crous P."/>
            <person name="Smith M.E."/>
        </authorList>
    </citation>
    <scope>NUCLEOTIDE SEQUENCE</scope>
    <source>
        <strain evidence="1">NRRL 5244</strain>
    </source>
</reference>
<keyword evidence="2" id="KW-1185">Reference proteome</keyword>
<sequence>MKLLSLFLATPALAYHLNNQTTYANCRAEPTTTSAVVKQYKSGEEFDITCQVGGQRVFDYAIWDKTSDNCYLTDYYVDSPVSGNYFTKNCNYQGAVPGPVVDDYRLKGQCDGVDPYNYYNCECVSFVAQRINERMGIYFHNRYKGNHWGDAYQWVEAARNSSVLVDNTPKKGSIAQHHRSKLGHVAWVKQVFYNKKMVMIEQYNVIPKNYSKEIVPWDHFDYYIHMTDKW</sequence>
<accession>A0ACC1JE38</accession>
<name>A0ACC1JE38_9FUNG</name>
<gene>
    <name evidence="1" type="ORF">FBU59_001503</name>
</gene>